<organism evidence="1 2">
    <name type="scientific">Rosistilla carotiformis</name>
    <dbReference type="NCBI Taxonomy" id="2528017"/>
    <lineage>
        <taxon>Bacteria</taxon>
        <taxon>Pseudomonadati</taxon>
        <taxon>Planctomycetota</taxon>
        <taxon>Planctomycetia</taxon>
        <taxon>Pirellulales</taxon>
        <taxon>Pirellulaceae</taxon>
        <taxon>Rosistilla</taxon>
    </lineage>
</organism>
<name>A0A518JUW1_9BACT</name>
<dbReference type="Proteomes" id="UP000315082">
    <property type="component" value="Chromosome"/>
</dbReference>
<dbReference type="RefSeq" id="WP_145096651.1">
    <property type="nucleotide sequence ID" value="NZ_CP036348.1"/>
</dbReference>
<dbReference type="PIRSF" id="PIRSF008502">
    <property type="entry name" value="UCP008502"/>
    <property type="match status" value="1"/>
</dbReference>
<dbReference type="Gene3D" id="3.30.70.1280">
    <property type="entry name" value="SP0830-like domains"/>
    <property type="match status" value="1"/>
</dbReference>
<reference evidence="1 2" key="1">
    <citation type="submission" date="2019-02" db="EMBL/GenBank/DDBJ databases">
        <title>Deep-cultivation of Planctomycetes and their phenomic and genomic characterization uncovers novel biology.</title>
        <authorList>
            <person name="Wiegand S."/>
            <person name="Jogler M."/>
            <person name="Boedeker C."/>
            <person name="Pinto D."/>
            <person name="Vollmers J."/>
            <person name="Rivas-Marin E."/>
            <person name="Kohn T."/>
            <person name="Peeters S.H."/>
            <person name="Heuer A."/>
            <person name="Rast P."/>
            <person name="Oberbeckmann S."/>
            <person name="Bunk B."/>
            <person name="Jeske O."/>
            <person name="Meyerdierks A."/>
            <person name="Storesund J.E."/>
            <person name="Kallscheuer N."/>
            <person name="Luecker S."/>
            <person name="Lage O.M."/>
            <person name="Pohl T."/>
            <person name="Merkel B.J."/>
            <person name="Hornburger P."/>
            <person name="Mueller R.-W."/>
            <person name="Bruemmer F."/>
            <person name="Labrenz M."/>
            <person name="Spormann A.M."/>
            <person name="Op den Camp H."/>
            <person name="Overmann J."/>
            <person name="Amann R."/>
            <person name="Jetten M.S.M."/>
            <person name="Mascher T."/>
            <person name="Medema M.H."/>
            <person name="Devos D.P."/>
            <person name="Kaster A.-K."/>
            <person name="Ovreas L."/>
            <person name="Rohde M."/>
            <person name="Galperin M.Y."/>
            <person name="Jogler C."/>
        </authorList>
    </citation>
    <scope>NUCLEOTIDE SEQUENCE [LARGE SCALE GENOMIC DNA]</scope>
    <source>
        <strain evidence="1 2">Poly24</strain>
    </source>
</reference>
<dbReference type="SUPFAM" id="SSF160379">
    <property type="entry name" value="SP0830-like"/>
    <property type="match status" value="1"/>
</dbReference>
<dbReference type="Pfam" id="PF08002">
    <property type="entry name" value="DUF1697"/>
    <property type="match status" value="1"/>
</dbReference>
<evidence type="ECO:0008006" key="3">
    <source>
        <dbReference type="Google" id="ProtNLM"/>
    </source>
</evidence>
<evidence type="ECO:0000313" key="2">
    <source>
        <dbReference type="Proteomes" id="UP000315082"/>
    </source>
</evidence>
<keyword evidence="2" id="KW-1185">Reference proteome</keyword>
<dbReference type="OrthoDB" id="9806494at2"/>
<dbReference type="InterPro" id="IPR012545">
    <property type="entry name" value="DUF1697"/>
</dbReference>
<accession>A0A518JUW1</accession>
<evidence type="ECO:0000313" key="1">
    <source>
        <dbReference type="EMBL" id="QDV69332.1"/>
    </source>
</evidence>
<dbReference type="AlphaFoldDB" id="A0A518JUW1"/>
<proteinExistence type="predicted"/>
<dbReference type="EMBL" id="CP036348">
    <property type="protein sequence ID" value="QDV69332.1"/>
    <property type="molecule type" value="Genomic_DNA"/>
</dbReference>
<gene>
    <name evidence="1" type="ORF">Poly24_30470</name>
</gene>
<sequence length="183" mass="19777">MATWIALFRGINVGGKNILPMAQLKSDLEALQLKNIRTSIQSGNVVFDSAAKSAASLTAKISLAIEQQHGFRPQLLLIKPDELREAIVSNPFAEAISDPKTLHFFFLATPPSDPDIQSLENAKSASERYQIADNVFYLHAPDGIGRSKLATNAEKHLGVVATARNYRTVEKLASMVAGDGSMG</sequence>
<dbReference type="PANTHER" id="PTHR36439:SF1">
    <property type="entry name" value="DUF1697 DOMAIN-CONTAINING PROTEIN"/>
    <property type="match status" value="1"/>
</dbReference>
<protein>
    <recommendedName>
        <fullName evidence="3">DUF1697 domain-containing protein</fullName>
    </recommendedName>
</protein>
<dbReference type="PANTHER" id="PTHR36439">
    <property type="entry name" value="BLL4334 PROTEIN"/>
    <property type="match status" value="1"/>
</dbReference>
<dbReference type="KEGG" id="rcf:Poly24_30470"/>